<dbReference type="OrthoDB" id="8911262at2"/>
<protein>
    <recommendedName>
        <fullName evidence="3">Fe-S protein</fullName>
    </recommendedName>
</protein>
<dbReference type="EMBL" id="FZOT01000001">
    <property type="protein sequence ID" value="SNS11037.1"/>
    <property type="molecule type" value="Genomic_DNA"/>
</dbReference>
<reference evidence="1 2" key="1">
    <citation type="submission" date="2017-06" db="EMBL/GenBank/DDBJ databases">
        <authorList>
            <person name="Kim H.J."/>
            <person name="Triplett B.A."/>
        </authorList>
    </citation>
    <scope>NUCLEOTIDE SEQUENCE [LARGE SCALE GENOMIC DNA]</scope>
    <source>
        <strain evidence="1 2">U15</strain>
    </source>
</reference>
<dbReference type="RefSeq" id="WP_089397310.1">
    <property type="nucleotide sequence ID" value="NZ_FZOT01000001.1"/>
</dbReference>
<dbReference type="PANTHER" id="PTHR35175:SF2">
    <property type="entry name" value="DUF1289 DOMAIN-CONTAINING PROTEIN"/>
    <property type="match status" value="1"/>
</dbReference>
<accession>A0A239BSP4</accession>
<keyword evidence="2" id="KW-1185">Reference proteome</keyword>
<proteinExistence type="predicted"/>
<evidence type="ECO:0008006" key="3">
    <source>
        <dbReference type="Google" id="ProtNLM"/>
    </source>
</evidence>
<dbReference type="AlphaFoldDB" id="A0A239BSP4"/>
<dbReference type="InterPro" id="IPR010710">
    <property type="entry name" value="DUF1289"/>
</dbReference>
<dbReference type="Proteomes" id="UP000198284">
    <property type="component" value="Unassembled WGS sequence"/>
</dbReference>
<evidence type="ECO:0000313" key="1">
    <source>
        <dbReference type="EMBL" id="SNS11037.1"/>
    </source>
</evidence>
<dbReference type="PANTHER" id="PTHR35175">
    <property type="entry name" value="DUF1289 DOMAIN-CONTAINING PROTEIN"/>
    <property type="match status" value="1"/>
</dbReference>
<gene>
    <name evidence="1" type="ORF">SAMN06265795_10166</name>
</gene>
<dbReference type="Pfam" id="PF06945">
    <property type="entry name" value="DUF1289"/>
    <property type="match status" value="1"/>
</dbReference>
<sequence>MKHFDPRQDGGPVPSPCINICRMDERTGLCQGCQRTIDEIAAWGMASEDEKRAVWRAIERRRRPER</sequence>
<evidence type="ECO:0000313" key="2">
    <source>
        <dbReference type="Proteomes" id="UP000198284"/>
    </source>
</evidence>
<organism evidence="1 2">
    <name type="scientific">Noviherbaspirillum humi</name>
    <dbReference type="NCBI Taxonomy" id="1688639"/>
    <lineage>
        <taxon>Bacteria</taxon>
        <taxon>Pseudomonadati</taxon>
        <taxon>Pseudomonadota</taxon>
        <taxon>Betaproteobacteria</taxon>
        <taxon>Burkholderiales</taxon>
        <taxon>Oxalobacteraceae</taxon>
        <taxon>Noviherbaspirillum</taxon>
    </lineage>
</organism>
<name>A0A239BSP4_9BURK</name>